<evidence type="ECO:0000313" key="2">
    <source>
        <dbReference type="Proteomes" id="UP001234297"/>
    </source>
</evidence>
<dbReference type="EMBL" id="CM056815">
    <property type="protein sequence ID" value="KAJ8630237.1"/>
    <property type="molecule type" value="Genomic_DNA"/>
</dbReference>
<comment type="caution">
    <text evidence="1">The sequence shown here is derived from an EMBL/GenBank/DDBJ whole genome shotgun (WGS) entry which is preliminary data.</text>
</comment>
<protein>
    <submittedName>
        <fullName evidence="1">Uncharacterized protein</fullName>
    </submittedName>
</protein>
<proteinExistence type="predicted"/>
<keyword evidence="2" id="KW-1185">Reference proteome</keyword>
<organism evidence="1 2">
    <name type="scientific">Persea americana</name>
    <name type="common">Avocado</name>
    <dbReference type="NCBI Taxonomy" id="3435"/>
    <lineage>
        <taxon>Eukaryota</taxon>
        <taxon>Viridiplantae</taxon>
        <taxon>Streptophyta</taxon>
        <taxon>Embryophyta</taxon>
        <taxon>Tracheophyta</taxon>
        <taxon>Spermatophyta</taxon>
        <taxon>Magnoliopsida</taxon>
        <taxon>Magnoliidae</taxon>
        <taxon>Laurales</taxon>
        <taxon>Lauraceae</taxon>
        <taxon>Persea</taxon>
    </lineage>
</organism>
<reference evidence="1 2" key="1">
    <citation type="journal article" date="2022" name="Hortic Res">
        <title>A haplotype resolved chromosomal level avocado genome allows analysis of novel avocado genes.</title>
        <authorList>
            <person name="Nath O."/>
            <person name="Fletcher S.J."/>
            <person name="Hayward A."/>
            <person name="Shaw L.M."/>
            <person name="Masouleh A.K."/>
            <person name="Furtado A."/>
            <person name="Henry R.J."/>
            <person name="Mitter N."/>
        </authorList>
    </citation>
    <scope>NUCLEOTIDE SEQUENCE [LARGE SCALE GENOMIC DNA]</scope>
    <source>
        <strain evidence="2">cv. Hass</strain>
    </source>
</reference>
<gene>
    <name evidence="1" type="ORF">MRB53_023560</name>
</gene>
<dbReference type="Proteomes" id="UP001234297">
    <property type="component" value="Chromosome 7"/>
</dbReference>
<name>A0ACC2L9Q9_PERAE</name>
<accession>A0ACC2L9Q9</accession>
<evidence type="ECO:0000313" key="1">
    <source>
        <dbReference type="EMBL" id="KAJ8630237.1"/>
    </source>
</evidence>
<sequence>MIKYAGGDQESIITMLVMALGKELKEQESSLPTDIPSDMMVAARLHLKHRDEYTLNFGQNLFQSPNPTSGCLDKHGAPKMDVSVKAPLIQTHELSSSDLALGVAIDELQNATTNPPLQSSLDNHSSPTHI</sequence>